<evidence type="ECO:0000313" key="1">
    <source>
        <dbReference type="EMBL" id="KAJ6832598.1"/>
    </source>
</evidence>
<accession>A0AAX6GWA8</accession>
<protein>
    <submittedName>
        <fullName evidence="1">Proline-rich protein HaeIII subfamily 1-like</fullName>
    </submittedName>
</protein>
<dbReference type="AlphaFoldDB" id="A0AAX6GWA8"/>
<organism evidence="1 2">
    <name type="scientific">Iris pallida</name>
    <name type="common">Sweet iris</name>
    <dbReference type="NCBI Taxonomy" id="29817"/>
    <lineage>
        <taxon>Eukaryota</taxon>
        <taxon>Viridiplantae</taxon>
        <taxon>Streptophyta</taxon>
        <taxon>Embryophyta</taxon>
        <taxon>Tracheophyta</taxon>
        <taxon>Spermatophyta</taxon>
        <taxon>Magnoliopsida</taxon>
        <taxon>Liliopsida</taxon>
        <taxon>Asparagales</taxon>
        <taxon>Iridaceae</taxon>
        <taxon>Iridoideae</taxon>
        <taxon>Irideae</taxon>
        <taxon>Iris</taxon>
    </lineage>
</organism>
<name>A0AAX6GWA8_IRIPA</name>
<dbReference type="EMBL" id="JANAVB010015923">
    <property type="protein sequence ID" value="KAJ6832598.1"/>
    <property type="molecule type" value="Genomic_DNA"/>
</dbReference>
<gene>
    <name evidence="1" type="ORF">M6B38_343285</name>
</gene>
<sequence length="123" mass="14005">MFRRDAREMKFILAPRRSNFARIFPEIRPLDQRFLRSVAISFRGANFVSLYPPPQLCLACYQFWCEAGLCGFSGTLLCLSAVQVIEANSLEVPASLEGHSRVCLGSYFFCLELYLPCGCIFEF</sequence>
<reference evidence="1" key="2">
    <citation type="submission" date="2023-04" db="EMBL/GenBank/DDBJ databases">
        <authorList>
            <person name="Bruccoleri R.E."/>
            <person name="Oakeley E.J."/>
            <person name="Faust A.-M."/>
            <person name="Dessus-Babus S."/>
            <person name="Altorfer M."/>
            <person name="Burckhardt D."/>
            <person name="Oertli M."/>
            <person name="Naumann U."/>
            <person name="Petersen F."/>
            <person name="Wong J."/>
        </authorList>
    </citation>
    <scope>NUCLEOTIDE SEQUENCE</scope>
    <source>
        <strain evidence="1">GSM-AAB239-AS_SAM_17_03QT</strain>
        <tissue evidence="1">Leaf</tissue>
    </source>
</reference>
<proteinExistence type="predicted"/>
<evidence type="ECO:0000313" key="2">
    <source>
        <dbReference type="Proteomes" id="UP001140949"/>
    </source>
</evidence>
<comment type="caution">
    <text evidence="1">The sequence shown here is derived from an EMBL/GenBank/DDBJ whole genome shotgun (WGS) entry which is preliminary data.</text>
</comment>
<reference evidence="1" key="1">
    <citation type="journal article" date="2023" name="GigaByte">
        <title>Genome assembly of the bearded iris, Iris pallida Lam.</title>
        <authorList>
            <person name="Bruccoleri R.E."/>
            <person name="Oakeley E.J."/>
            <person name="Faust A.M.E."/>
            <person name="Altorfer M."/>
            <person name="Dessus-Babus S."/>
            <person name="Burckhardt D."/>
            <person name="Oertli M."/>
            <person name="Naumann U."/>
            <person name="Petersen F."/>
            <person name="Wong J."/>
        </authorList>
    </citation>
    <scope>NUCLEOTIDE SEQUENCE</scope>
    <source>
        <strain evidence="1">GSM-AAB239-AS_SAM_17_03QT</strain>
    </source>
</reference>
<keyword evidence="2" id="KW-1185">Reference proteome</keyword>
<dbReference type="Proteomes" id="UP001140949">
    <property type="component" value="Unassembled WGS sequence"/>
</dbReference>